<dbReference type="STRING" id="378794.GCA_001570625_01335"/>
<dbReference type="Pfam" id="PF14842">
    <property type="entry name" value="FliG_N"/>
    <property type="match status" value="1"/>
</dbReference>
<dbReference type="GO" id="GO:0071973">
    <property type="term" value="P:bacterial-type flagellum-dependent cell motility"/>
    <property type="evidence" value="ECO:0007669"/>
    <property type="project" value="InterPro"/>
</dbReference>
<evidence type="ECO:0000256" key="2">
    <source>
        <dbReference type="ARBA" id="ARBA00004413"/>
    </source>
</evidence>
<keyword evidence="8" id="KW-0472">Membrane</keyword>
<dbReference type="AlphaFoldDB" id="A0A354YTJ3"/>
<keyword evidence="7" id="KW-0283">Flagellar rotation</keyword>
<dbReference type="NCBIfam" id="TIGR00207">
    <property type="entry name" value="fliG"/>
    <property type="match status" value="1"/>
</dbReference>
<feature type="domain" description="Flagellar motor switch protein FliG C-terminal" evidence="10">
    <location>
        <begin position="219"/>
        <end position="325"/>
    </location>
</feature>
<dbReference type="PIRSF" id="PIRSF003161">
    <property type="entry name" value="FliG"/>
    <property type="match status" value="1"/>
</dbReference>
<evidence type="ECO:0000259" key="10">
    <source>
        <dbReference type="Pfam" id="PF01706"/>
    </source>
</evidence>
<evidence type="ECO:0000256" key="9">
    <source>
        <dbReference type="ARBA" id="ARBA00023143"/>
    </source>
</evidence>
<comment type="caution">
    <text evidence="13">The sequence shown here is derived from an EMBL/GenBank/DDBJ whole genome shotgun (WGS) entry which is preliminary data.</text>
</comment>
<dbReference type="RefSeq" id="WP_061213823.1">
    <property type="nucleotide sequence ID" value="NZ_DCDX01000012.1"/>
</dbReference>
<evidence type="ECO:0000259" key="11">
    <source>
        <dbReference type="Pfam" id="PF14841"/>
    </source>
</evidence>
<evidence type="ECO:0000256" key="4">
    <source>
        <dbReference type="ARBA" id="ARBA00021870"/>
    </source>
</evidence>
<organism evidence="13 14">
    <name type="scientific">Syntrophomonas wolfei</name>
    <dbReference type="NCBI Taxonomy" id="863"/>
    <lineage>
        <taxon>Bacteria</taxon>
        <taxon>Bacillati</taxon>
        <taxon>Bacillota</taxon>
        <taxon>Clostridia</taxon>
        <taxon>Eubacteriales</taxon>
        <taxon>Syntrophomonadaceae</taxon>
        <taxon>Syntrophomonas</taxon>
    </lineage>
</organism>
<dbReference type="InterPro" id="IPR023087">
    <property type="entry name" value="Flg_Motor_Flig_C"/>
</dbReference>
<dbReference type="PANTHER" id="PTHR30534">
    <property type="entry name" value="FLAGELLAR MOTOR SWITCH PROTEIN FLIG"/>
    <property type="match status" value="1"/>
</dbReference>
<evidence type="ECO:0000256" key="3">
    <source>
        <dbReference type="ARBA" id="ARBA00010299"/>
    </source>
</evidence>
<dbReference type="InterPro" id="IPR000090">
    <property type="entry name" value="Flg_Motor_Flig"/>
</dbReference>
<evidence type="ECO:0000256" key="5">
    <source>
        <dbReference type="ARBA" id="ARBA00022475"/>
    </source>
</evidence>
<evidence type="ECO:0000256" key="8">
    <source>
        <dbReference type="ARBA" id="ARBA00023136"/>
    </source>
</evidence>
<evidence type="ECO:0000256" key="7">
    <source>
        <dbReference type="ARBA" id="ARBA00022779"/>
    </source>
</evidence>
<evidence type="ECO:0000259" key="12">
    <source>
        <dbReference type="Pfam" id="PF14842"/>
    </source>
</evidence>
<dbReference type="PANTHER" id="PTHR30534:SF0">
    <property type="entry name" value="FLAGELLAR MOTOR SWITCH PROTEIN FLIG"/>
    <property type="match status" value="1"/>
</dbReference>
<keyword evidence="5" id="KW-1003">Cell membrane</keyword>
<dbReference type="InterPro" id="IPR028263">
    <property type="entry name" value="FliG_N"/>
</dbReference>
<dbReference type="GO" id="GO:0003774">
    <property type="term" value="F:cytoskeletal motor activity"/>
    <property type="evidence" value="ECO:0007669"/>
    <property type="project" value="InterPro"/>
</dbReference>
<keyword evidence="6" id="KW-0145">Chemotaxis</keyword>
<dbReference type="GO" id="GO:0009425">
    <property type="term" value="C:bacterial-type flagellum basal body"/>
    <property type="evidence" value="ECO:0007669"/>
    <property type="project" value="UniProtKB-SubCell"/>
</dbReference>
<feature type="domain" description="Flagellar motor switch protein FliG middle" evidence="11">
    <location>
        <begin position="117"/>
        <end position="190"/>
    </location>
</feature>
<dbReference type="PRINTS" id="PR00954">
    <property type="entry name" value="FLGMOTORFLIG"/>
</dbReference>
<evidence type="ECO:0000256" key="6">
    <source>
        <dbReference type="ARBA" id="ARBA00022500"/>
    </source>
</evidence>
<dbReference type="Pfam" id="PF14841">
    <property type="entry name" value="FliG_M"/>
    <property type="match status" value="1"/>
</dbReference>
<proteinExistence type="inferred from homology"/>
<evidence type="ECO:0000313" key="14">
    <source>
        <dbReference type="Proteomes" id="UP000263273"/>
    </source>
</evidence>
<dbReference type="GO" id="GO:0006935">
    <property type="term" value="P:chemotaxis"/>
    <property type="evidence" value="ECO:0007669"/>
    <property type="project" value="UniProtKB-KW"/>
</dbReference>
<dbReference type="Pfam" id="PF01706">
    <property type="entry name" value="FliG_C"/>
    <property type="match status" value="1"/>
</dbReference>
<evidence type="ECO:0000313" key="13">
    <source>
        <dbReference type="EMBL" id="HBK52693.1"/>
    </source>
</evidence>
<dbReference type="FunFam" id="1.10.220.30:FF:000001">
    <property type="entry name" value="Flagellar motor switch protein FliG"/>
    <property type="match status" value="1"/>
</dbReference>
<dbReference type="EMBL" id="DNZF01000042">
    <property type="protein sequence ID" value="HBK52693.1"/>
    <property type="molecule type" value="Genomic_DNA"/>
</dbReference>
<dbReference type="SUPFAM" id="SSF48029">
    <property type="entry name" value="FliG"/>
    <property type="match status" value="2"/>
</dbReference>
<accession>A0A354YTJ3</accession>
<feature type="domain" description="Flagellar motor switch protein FliG N-terminal" evidence="12">
    <location>
        <begin position="7"/>
        <end position="109"/>
    </location>
</feature>
<dbReference type="InterPro" id="IPR032779">
    <property type="entry name" value="FliG_M"/>
</dbReference>
<dbReference type="Gene3D" id="1.10.220.30">
    <property type="match status" value="3"/>
</dbReference>
<comment type="similarity">
    <text evidence="3">Belongs to the FliG family.</text>
</comment>
<sequence>MAVKTSLSGKQKAANFLIFLGPEKSAKLFQHMNEEDIEQLTLEIANVRKVPTEKMDEIFREFYEMCLASQFIGQGGIDYAKEVLEKAYGLEKTMEIIGRISSSLQVRPFDFIRKTEPSHLLNFIQSEHPQTIALILAYLDAEKAAVILGALAPERQAEVAKRIAIMDTTSPEIIKEVERILERKLSSIAPQELTAAGGVKAVVEIINRVDRSTEKTIMETLEVQDPELAEEIKKLMFVFEDIVMIDDRSVQRVLREVESQDLALALKGASNEVSEKIYHNMSIRASDMLREDIEFMGPVRLRDVEEAQQRIVNIIRRLEESGEIVVARGGGDEVIV</sequence>
<keyword evidence="13" id="KW-0969">Cilium</keyword>
<keyword evidence="13" id="KW-0282">Flagellum</keyword>
<evidence type="ECO:0000256" key="1">
    <source>
        <dbReference type="ARBA" id="ARBA00004117"/>
    </source>
</evidence>
<dbReference type="Proteomes" id="UP000263273">
    <property type="component" value="Unassembled WGS sequence"/>
</dbReference>
<reference evidence="13 14" key="1">
    <citation type="journal article" date="2018" name="Nat. Biotechnol.">
        <title>A standardized bacterial taxonomy based on genome phylogeny substantially revises the tree of life.</title>
        <authorList>
            <person name="Parks D.H."/>
            <person name="Chuvochina M."/>
            <person name="Waite D.W."/>
            <person name="Rinke C."/>
            <person name="Skarshewski A."/>
            <person name="Chaumeil P.A."/>
            <person name="Hugenholtz P."/>
        </authorList>
    </citation>
    <scope>NUCLEOTIDE SEQUENCE [LARGE SCALE GENOMIC DNA]</scope>
    <source>
        <strain evidence="13">UBA10948</strain>
    </source>
</reference>
<keyword evidence="9" id="KW-0975">Bacterial flagellum</keyword>
<gene>
    <name evidence="13" type="ORF">DDZ44_01975</name>
</gene>
<dbReference type="InterPro" id="IPR011002">
    <property type="entry name" value="FliG_a-hlx"/>
</dbReference>
<dbReference type="GO" id="GO:0005886">
    <property type="term" value="C:plasma membrane"/>
    <property type="evidence" value="ECO:0007669"/>
    <property type="project" value="UniProtKB-SubCell"/>
</dbReference>
<protein>
    <recommendedName>
        <fullName evidence="4">Flagellar motor switch protein FliG</fullName>
    </recommendedName>
</protein>
<comment type="subcellular location">
    <subcellularLocation>
        <location evidence="1">Bacterial flagellum basal body</location>
    </subcellularLocation>
    <subcellularLocation>
        <location evidence="2">Cell membrane</location>
        <topology evidence="2">Peripheral membrane protein</topology>
        <orientation evidence="2">Cytoplasmic side</orientation>
    </subcellularLocation>
</comment>
<name>A0A354YTJ3_9FIRM</name>
<keyword evidence="13" id="KW-0966">Cell projection</keyword>